<dbReference type="PRINTS" id="PR01727">
    <property type="entry name" value="DNABINDINGHU"/>
</dbReference>
<dbReference type="Gene3D" id="4.10.520.10">
    <property type="entry name" value="IHF-like DNA-binding proteins"/>
    <property type="match status" value="1"/>
</dbReference>
<dbReference type="Pfam" id="PF00216">
    <property type="entry name" value="Bac_DNA_binding"/>
    <property type="match status" value="1"/>
</dbReference>
<accession>A0A9X9WHP4</accession>
<dbReference type="GO" id="GO:0030527">
    <property type="term" value="F:structural constituent of chromatin"/>
    <property type="evidence" value="ECO:0007669"/>
    <property type="project" value="InterPro"/>
</dbReference>
<evidence type="ECO:0000313" key="8">
    <source>
        <dbReference type="Proteomes" id="UP001138708"/>
    </source>
</evidence>
<evidence type="ECO:0000256" key="1">
    <source>
        <dbReference type="ARBA" id="ARBA00010529"/>
    </source>
</evidence>
<dbReference type="AlphaFoldDB" id="A0A9X9WHP4"/>
<comment type="similarity">
    <text evidence="1 4">Belongs to the bacterial histone-like protein family.</text>
</comment>
<evidence type="ECO:0000313" key="5">
    <source>
        <dbReference type="EMBL" id="MBR0659854.1"/>
    </source>
</evidence>
<dbReference type="EMBL" id="JAAEDK010000022">
    <property type="protein sequence ID" value="MBR0659854.1"/>
    <property type="molecule type" value="Genomic_DNA"/>
</dbReference>
<dbReference type="EMBL" id="JAAVUP010000001">
    <property type="protein sequence ID" value="NKE15706.1"/>
    <property type="molecule type" value="Genomic_DNA"/>
</dbReference>
<dbReference type="Proteomes" id="UP000746741">
    <property type="component" value="Unassembled WGS sequence"/>
</dbReference>
<comment type="caution">
    <text evidence="5">The sequence shown here is derived from an EMBL/GenBank/DDBJ whole genome shotgun (WGS) entry which is preliminary data.</text>
</comment>
<keyword evidence="7" id="KW-1185">Reference proteome</keyword>
<dbReference type="CDD" id="cd13831">
    <property type="entry name" value="HU"/>
    <property type="match status" value="1"/>
</dbReference>
<evidence type="ECO:0000256" key="2">
    <source>
        <dbReference type="ARBA" id="ARBA00023067"/>
    </source>
</evidence>
<gene>
    <name evidence="6" type="ORF">GWK15_02020</name>
    <name evidence="5" type="ORF">GXW75_11385</name>
</gene>
<dbReference type="SUPFAM" id="SSF47729">
    <property type="entry name" value="IHF-like DNA-binding proteins"/>
    <property type="match status" value="1"/>
</dbReference>
<evidence type="ECO:0000313" key="7">
    <source>
        <dbReference type="Proteomes" id="UP000746741"/>
    </source>
</evidence>
<reference evidence="5" key="1">
    <citation type="submission" date="2020-01" db="EMBL/GenBank/DDBJ databases">
        <authorList>
            <person name="Rat A."/>
        </authorList>
    </citation>
    <scope>NUCLEOTIDE SEQUENCE</scope>
    <source>
        <strain evidence="5">LMG 31161</strain>
    </source>
</reference>
<dbReference type="SMART" id="SM00411">
    <property type="entry name" value="BHL"/>
    <property type="match status" value="1"/>
</dbReference>
<organism evidence="5 8">
    <name type="scientific">Neoroseomonas oryzicola</name>
    <dbReference type="NCBI Taxonomy" id="535904"/>
    <lineage>
        <taxon>Bacteria</taxon>
        <taxon>Pseudomonadati</taxon>
        <taxon>Pseudomonadota</taxon>
        <taxon>Alphaproteobacteria</taxon>
        <taxon>Acetobacterales</taxon>
        <taxon>Acetobacteraceae</taxon>
        <taxon>Neoroseomonas</taxon>
    </lineage>
</organism>
<dbReference type="Proteomes" id="UP001138708">
    <property type="component" value="Unassembled WGS sequence"/>
</dbReference>
<dbReference type="InterPro" id="IPR010992">
    <property type="entry name" value="IHF-like_DNA-bd_dom_sf"/>
</dbReference>
<sequence>MASPGFSVENPGKRCAFAASDAGNGGFPPRIGWSLVDAAESALLLSAPTWSADSPARHPHQRRGYPVNKQDLITAVAEAADLPKAKAGDVVDAVFEAIQKSLKKKQEVRLVGFGTFSTSKRKAGKGRNPRTGEEIKIPASTTVRFKAGKGLKDAVN</sequence>
<dbReference type="GO" id="GO:0003677">
    <property type="term" value="F:DNA binding"/>
    <property type="evidence" value="ECO:0007669"/>
    <property type="project" value="UniProtKB-KW"/>
</dbReference>
<name>A0A9X9WHP4_9PROT</name>
<protein>
    <submittedName>
        <fullName evidence="5">HU family DNA-binding protein</fullName>
    </submittedName>
</protein>
<keyword evidence="2" id="KW-0226">DNA condensation</keyword>
<evidence type="ECO:0000256" key="4">
    <source>
        <dbReference type="RuleBase" id="RU003939"/>
    </source>
</evidence>
<dbReference type="GO" id="GO:0030261">
    <property type="term" value="P:chromosome condensation"/>
    <property type="evidence" value="ECO:0007669"/>
    <property type="project" value="UniProtKB-KW"/>
</dbReference>
<proteinExistence type="inferred from homology"/>
<dbReference type="GO" id="GO:0005829">
    <property type="term" value="C:cytosol"/>
    <property type="evidence" value="ECO:0007669"/>
    <property type="project" value="TreeGrafter"/>
</dbReference>
<reference evidence="6 7" key="2">
    <citation type="submission" date="2020-02" db="EMBL/GenBank/DDBJ databases">
        <authorList>
            <person name="Sun Q."/>
            <person name="Inoue M."/>
        </authorList>
    </citation>
    <scope>NUCLEOTIDE SEQUENCE [LARGE SCALE GENOMIC DNA]</scope>
    <source>
        <strain evidence="6 7">KCTC 22478</strain>
    </source>
</reference>
<evidence type="ECO:0000313" key="6">
    <source>
        <dbReference type="EMBL" id="NKE15706.1"/>
    </source>
</evidence>
<dbReference type="PANTHER" id="PTHR33175">
    <property type="entry name" value="DNA-BINDING PROTEIN HU"/>
    <property type="match status" value="1"/>
</dbReference>
<reference evidence="5" key="3">
    <citation type="journal article" date="2021" name="Syst. Appl. Microbiol.">
        <title>Roseomonas hellenica sp. nov., isolated from roots of wild-growing Alkanna tinctoria.</title>
        <authorList>
            <person name="Rat A."/>
            <person name="Naranjo H.D."/>
            <person name="Lebbe L."/>
            <person name="Cnockaert M."/>
            <person name="Krigas N."/>
            <person name="Grigoriadou K."/>
            <person name="Maloupa E."/>
            <person name="Willems A."/>
        </authorList>
    </citation>
    <scope>NUCLEOTIDE SEQUENCE</scope>
    <source>
        <strain evidence="5">LMG 31161</strain>
    </source>
</reference>
<evidence type="ECO:0000256" key="3">
    <source>
        <dbReference type="ARBA" id="ARBA00023125"/>
    </source>
</evidence>
<dbReference type="PANTHER" id="PTHR33175:SF3">
    <property type="entry name" value="DNA-BINDING PROTEIN HU-BETA"/>
    <property type="match status" value="1"/>
</dbReference>
<dbReference type="InterPro" id="IPR000119">
    <property type="entry name" value="Hist_DNA-bd"/>
</dbReference>
<keyword evidence="3 5" id="KW-0238">DNA-binding</keyword>